<protein>
    <submittedName>
        <fullName evidence="1">Uncharacterized protein</fullName>
    </submittedName>
</protein>
<sequence length="128" mass="14783">MEFPCFKSTRKDIECSFSKVQNINEADIDEPKNEDSINSLSQLTIKKELKQQKILPPEDKSSGEAYNNFNIAKEINSRVKKLKSIRNNATNEYIRNTIHSPNILEKHLSESEYENEAGLFCEMKIQEA</sequence>
<accession>A0A9Q3Q1F0</accession>
<dbReference type="AlphaFoldDB" id="A0A9Q3Q1F0"/>
<comment type="caution">
    <text evidence="1">The sequence shown here is derived from an EMBL/GenBank/DDBJ whole genome shotgun (WGS) entry which is preliminary data.</text>
</comment>
<keyword evidence="2" id="KW-1185">Reference proteome</keyword>
<dbReference type="EMBL" id="AVOT02108478">
    <property type="protein sequence ID" value="MBW0580835.1"/>
    <property type="molecule type" value="Genomic_DNA"/>
</dbReference>
<evidence type="ECO:0000313" key="1">
    <source>
        <dbReference type="EMBL" id="MBW0580835.1"/>
    </source>
</evidence>
<dbReference type="Proteomes" id="UP000765509">
    <property type="component" value="Unassembled WGS sequence"/>
</dbReference>
<reference evidence="1" key="1">
    <citation type="submission" date="2021-03" db="EMBL/GenBank/DDBJ databases">
        <title>Draft genome sequence of rust myrtle Austropuccinia psidii MF-1, a brazilian biotype.</title>
        <authorList>
            <person name="Quecine M.C."/>
            <person name="Pachon D.M.R."/>
            <person name="Bonatelli M.L."/>
            <person name="Correr F.H."/>
            <person name="Franceschini L.M."/>
            <person name="Leite T.F."/>
            <person name="Margarido G.R.A."/>
            <person name="Almeida C.A."/>
            <person name="Ferrarezi J.A."/>
            <person name="Labate C.A."/>
        </authorList>
    </citation>
    <scope>NUCLEOTIDE SEQUENCE</scope>
    <source>
        <strain evidence="1">MF-1</strain>
    </source>
</reference>
<organism evidence="1 2">
    <name type="scientific">Austropuccinia psidii MF-1</name>
    <dbReference type="NCBI Taxonomy" id="1389203"/>
    <lineage>
        <taxon>Eukaryota</taxon>
        <taxon>Fungi</taxon>
        <taxon>Dikarya</taxon>
        <taxon>Basidiomycota</taxon>
        <taxon>Pucciniomycotina</taxon>
        <taxon>Pucciniomycetes</taxon>
        <taxon>Pucciniales</taxon>
        <taxon>Sphaerophragmiaceae</taxon>
        <taxon>Austropuccinia</taxon>
    </lineage>
</organism>
<name>A0A9Q3Q1F0_9BASI</name>
<proteinExistence type="predicted"/>
<evidence type="ECO:0000313" key="2">
    <source>
        <dbReference type="Proteomes" id="UP000765509"/>
    </source>
</evidence>
<gene>
    <name evidence="1" type="ORF">O181_120550</name>
</gene>